<dbReference type="InterPro" id="IPR003593">
    <property type="entry name" value="AAA+_ATPase"/>
</dbReference>
<reference evidence="11 12" key="1">
    <citation type="submission" date="2019-03" db="EMBL/GenBank/DDBJ databases">
        <title>Genomic Encyclopedia of Type Strains, Phase IV (KMG-IV): sequencing the most valuable type-strain genomes for metagenomic binning, comparative biology and taxonomic classification.</title>
        <authorList>
            <person name="Goeker M."/>
        </authorList>
    </citation>
    <scope>NUCLEOTIDE SEQUENCE [LARGE SCALE GENOMIC DNA]</scope>
    <source>
        <strain evidence="11 12">DSM 15505</strain>
    </source>
</reference>
<evidence type="ECO:0000256" key="2">
    <source>
        <dbReference type="ARBA" id="ARBA00022448"/>
    </source>
</evidence>
<dbReference type="Gene3D" id="3.40.50.300">
    <property type="entry name" value="P-loop containing nucleotide triphosphate hydrolases"/>
    <property type="match status" value="1"/>
</dbReference>
<comment type="similarity">
    <text evidence="9">Belongs to the ABC transporter superfamily. Drug exporter-1 (DrugE1) (TC 3.A.1.105) family.</text>
</comment>
<dbReference type="InterPro" id="IPR005894">
    <property type="entry name" value="DrrA"/>
</dbReference>
<dbReference type="PROSITE" id="PS50893">
    <property type="entry name" value="ABC_TRANSPORTER_2"/>
    <property type="match status" value="1"/>
</dbReference>
<keyword evidence="4" id="KW-1003">Cell membrane</keyword>
<evidence type="ECO:0000313" key="11">
    <source>
        <dbReference type="EMBL" id="TDT40271.1"/>
    </source>
</evidence>
<organism evidence="11 12">
    <name type="scientific">Halospina denitrificans</name>
    <dbReference type="NCBI Taxonomy" id="332522"/>
    <lineage>
        <taxon>Bacteria</taxon>
        <taxon>Pseudomonadati</taxon>
        <taxon>Pseudomonadota</taxon>
        <taxon>Gammaproteobacteria</taxon>
        <taxon>Halospina</taxon>
    </lineage>
</organism>
<dbReference type="AlphaFoldDB" id="A0A4R7JQ27"/>
<dbReference type="InterPro" id="IPR050763">
    <property type="entry name" value="ABC_transporter_ATP-binding"/>
</dbReference>
<evidence type="ECO:0000256" key="5">
    <source>
        <dbReference type="ARBA" id="ARBA00022741"/>
    </source>
</evidence>
<dbReference type="GO" id="GO:0005524">
    <property type="term" value="F:ATP binding"/>
    <property type="evidence" value="ECO:0007669"/>
    <property type="project" value="UniProtKB-KW"/>
</dbReference>
<dbReference type="InterPro" id="IPR017871">
    <property type="entry name" value="ABC_transporter-like_CS"/>
</dbReference>
<comment type="subcellular location">
    <subcellularLocation>
        <location evidence="1">Cell membrane</location>
        <topology evidence="1">Peripheral membrane protein</topology>
        <orientation evidence="1">Cytoplasmic side</orientation>
    </subcellularLocation>
</comment>
<dbReference type="PANTHER" id="PTHR42711">
    <property type="entry name" value="ABC TRANSPORTER ATP-BINDING PROTEIN"/>
    <property type="match status" value="1"/>
</dbReference>
<dbReference type="GO" id="GO:0043215">
    <property type="term" value="P:daunorubicin transport"/>
    <property type="evidence" value="ECO:0007669"/>
    <property type="project" value="InterPro"/>
</dbReference>
<dbReference type="Pfam" id="PF13732">
    <property type="entry name" value="DrrA1-3_C"/>
    <property type="match status" value="1"/>
</dbReference>
<feature type="domain" description="ABC transporter" evidence="10">
    <location>
        <begin position="5"/>
        <end position="235"/>
    </location>
</feature>
<dbReference type="RefSeq" id="WP_133736281.1">
    <property type="nucleotide sequence ID" value="NZ_SOAX01000004.1"/>
</dbReference>
<keyword evidence="7" id="KW-1278">Translocase</keyword>
<dbReference type="GO" id="GO:1900753">
    <property type="term" value="P:doxorubicin transport"/>
    <property type="evidence" value="ECO:0007669"/>
    <property type="project" value="InterPro"/>
</dbReference>
<dbReference type="GO" id="GO:0005886">
    <property type="term" value="C:plasma membrane"/>
    <property type="evidence" value="ECO:0007669"/>
    <property type="project" value="UniProtKB-SubCell"/>
</dbReference>
<dbReference type="SUPFAM" id="SSF52540">
    <property type="entry name" value="P-loop containing nucleoside triphosphate hydrolases"/>
    <property type="match status" value="1"/>
</dbReference>
<evidence type="ECO:0000256" key="7">
    <source>
        <dbReference type="ARBA" id="ARBA00022967"/>
    </source>
</evidence>
<evidence type="ECO:0000313" key="12">
    <source>
        <dbReference type="Proteomes" id="UP000295830"/>
    </source>
</evidence>
<proteinExistence type="inferred from homology"/>
<protein>
    <submittedName>
        <fullName evidence="11">Oleandomycin transport system ATP-binding protein</fullName>
    </submittedName>
</protein>
<dbReference type="PROSITE" id="PS00211">
    <property type="entry name" value="ABC_TRANSPORTER_1"/>
    <property type="match status" value="1"/>
</dbReference>
<dbReference type="OrthoDB" id="9775490at2"/>
<dbReference type="GO" id="GO:0016887">
    <property type="term" value="F:ATP hydrolysis activity"/>
    <property type="evidence" value="ECO:0007669"/>
    <property type="project" value="InterPro"/>
</dbReference>
<evidence type="ECO:0000259" key="10">
    <source>
        <dbReference type="PROSITE" id="PS50893"/>
    </source>
</evidence>
<dbReference type="InterPro" id="IPR003439">
    <property type="entry name" value="ABC_transporter-like_ATP-bd"/>
</dbReference>
<dbReference type="NCBIfam" id="TIGR01188">
    <property type="entry name" value="drrA"/>
    <property type="match status" value="1"/>
</dbReference>
<comment type="caution">
    <text evidence="11">The sequence shown here is derived from an EMBL/GenBank/DDBJ whole genome shotgun (WGS) entry which is preliminary data.</text>
</comment>
<sequence>MEDAISAEGLVKHFGATKALNGVDLNVRRGTVLGLLGPNGAGKTTVVRILATLIGPDAGTASVEGFDVQRDPHAVRQHLGLTGQYASVDEKLTGRENLVLIGRLLALPRRTARNRADELLADFDLRDAAHRPVQTYSGGMRRRLDLAASLVGHPSVLFLDEPTTGLDPRARMDLWNLVRRLVAQGTTVLLTTQYLDEADALADELVVIDQGQVIARGTSEELKSRIGAQTLELHANSEADLPALVELGGDVAGRAPEVDGLRVMVPLTDSALLTTVVRGLDEAGISVRELMLRRPSLDDVFLSLTGRRVEPESDVTTEPES</sequence>
<evidence type="ECO:0000256" key="8">
    <source>
        <dbReference type="ARBA" id="ARBA00023136"/>
    </source>
</evidence>
<dbReference type="InterPro" id="IPR025302">
    <property type="entry name" value="DrrA1/2-like_C"/>
</dbReference>
<keyword evidence="5" id="KW-0547">Nucleotide-binding</keyword>
<dbReference type="FunFam" id="3.40.50.300:FF:000589">
    <property type="entry name" value="ABC transporter, ATP-binding subunit"/>
    <property type="match status" value="1"/>
</dbReference>
<evidence type="ECO:0000256" key="4">
    <source>
        <dbReference type="ARBA" id="ARBA00022475"/>
    </source>
</evidence>
<dbReference type="SMART" id="SM00382">
    <property type="entry name" value="AAA"/>
    <property type="match status" value="1"/>
</dbReference>
<accession>A0A4R7JQ27</accession>
<keyword evidence="2" id="KW-0813">Transport</keyword>
<evidence type="ECO:0000256" key="1">
    <source>
        <dbReference type="ARBA" id="ARBA00004413"/>
    </source>
</evidence>
<keyword evidence="6 11" id="KW-0067">ATP-binding</keyword>
<dbReference type="EMBL" id="SOAX01000004">
    <property type="protein sequence ID" value="TDT40271.1"/>
    <property type="molecule type" value="Genomic_DNA"/>
</dbReference>
<name>A0A4R7JQ27_9GAMM</name>
<evidence type="ECO:0000256" key="6">
    <source>
        <dbReference type="ARBA" id="ARBA00022840"/>
    </source>
</evidence>
<keyword evidence="3" id="KW-0536">Nodulation</keyword>
<gene>
    <name evidence="11" type="ORF">DES49_2036</name>
</gene>
<keyword evidence="8" id="KW-0472">Membrane</keyword>
<evidence type="ECO:0000256" key="9">
    <source>
        <dbReference type="ARBA" id="ARBA00049985"/>
    </source>
</evidence>
<dbReference type="Pfam" id="PF00005">
    <property type="entry name" value="ABC_tran"/>
    <property type="match status" value="1"/>
</dbReference>
<keyword evidence="12" id="KW-1185">Reference proteome</keyword>
<dbReference type="Proteomes" id="UP000295830">
    <property type="component" value="Unassembled WGS sequence"/>
</dbReference>
<evidence type="ECO:0000256" key="3">
    <source>
        <dbReference type="ARBA" id="ARBA00022458"/>
    </source>
</evidence>
<dbReference type="InterPro" id="IPR027417">
    <property type="entry name" value="P-loop_NTPase"/>
</dbReference>
<dbReference type="PANTHER" id="PTHR42711:SF19">
    <property type="entry name" value="DOXORUBICIN RESISTANCE ATP-BINDING PROTEIN DRRA"/>
    <property type="match status" value="1"/>
</dbReference>